<gene>
    <name evidence="2" type="ORF">LYPA_23C015359</name>
</gene>
<dbReference type="Pfam" id="PF15719">
    <property type="entry name" value="Rmp24-like"/>
    <property type="match status" value="1"/>
</dbReference>
<proteinExistence type="inferred from homology"/>
<dbReference type="PANTHER" id="PTHR31402:SF2">
    <property type="entry name" value="UPF0711 PROTEIN C18ORF21"/>
    <property type="match status" value="1"/>
</dbReference>
<reference evidence="2 3" key="1">
    <citation type="submission" date="2019-01" db="EMBL/GenBank/DDBJ databases">
        <authorList>
            <person name="Alioto T."/>
            <person name="Alioto T."/>
        </authorList>
    </citation>
    <scope>NUCLEOTIDE SEQUENCE [LARGE SCALE GENOMIC DNA]</scope>
</reference>
<dbReference type="Proteomes" id="UP000386466">
    <property type="component" value="Unassembled WGS sequence"/>
</dbReference>
<sequence>ERLPAAIANRQKHYFEATAWQLQESWPGQAHYLLWAYSSSHNDNITFEGTCAHCFQWLILDNSQVYLKPKSKLPPKIQKLLGERQENIHSVLKKQKLRKNTKTPKVCGLLVKHATEQLNIMVKVEAFYPH</sequence>
<dbReference type="InterPro" id="IPR029779">
    <property type="entry name" value="Rmp24-like"/>
</dbReference>
<comment type="similarity">
    <text evidence="1">Belongs to the UPF0711 family.</text>
</comment>
<accession>A0A485MS43</accession>
<name>A0A485MS43_LYNPA</name>
<evidence type="ECO:0000313" key="3">
    <source>
        <dbReference type="Proteomes" id="UP000386466"/>
    </source>
</evidence>
<dbReference type="AlphaFoldDB" id="A0A485MS43"/>
<dbReference type="PANTHER" id="PTHR31402">
    <property type="entry name" value="UPF0711 PROTEIN C18ORF21"/>
    <property type="match status" value="1"/>
</dbReference>
<protein>
    <submittedName>
        <fullName evidence="2">Uncharacterized protein</fullName>
    </submittedName>
</protein>
<feature type="non-terminal residue" evidence="2">
    <location>
        <position position="1"/>
    </location>
</feature>
<keyword evidence="3" id="KW-1185">Reference proteome</keyword>
<dbReference type="EMBL" id="CAAGRJ010005862">
    <property type="protein sequence ID" value="VFV23881.1"/>
    <property type="molecule type" value="Genomic_DNA"/>
</dbReference>
<evidence type="ECO:0000256" key="1">
    <source>
        <dbReference type="ARBA" id="ARBA00006160"/>
    </source>
</evidence>
<organism evidence="2 3">
    <name type="scientific">Lynx pardinus</name>
    <name type="common">Iberian lynx</name>
    <name type="synonym">Felis pardina</name>
    <dbReference type="NCBI Taxonomy" id="191816"/>
    <lineage>
        <taxon>Eukaryota</taxon>
        <taxon>Metazoa</taxon>
        <taxon>Chordata</taxon>
        <taxon>Craniata</taxon>
        <taxon>Vertebrata</taxon>
        <taxon>Euteleostomi</taxon>
        <taxon>Mammalia</taxon>
        <taxon>Eutheria</taxon>
        <taxon>Laurasiatheria</taxon>
        <taxon>Carnivora</taxon>
        <taxon>Feliformia</taxon>
        <taxon>Felidae</taxon>
        <taxon>Felinae</taxon>
        <taxon>Lynx</taxon>
    </lineage>
</organism>
<evidence type="ECO:0000313" key="2">
    <source>
        <dbReference type="EMBL" id="VFV23881.1"/>
    </source>
</evidence>